<proteinExistence type="predicted"/>
<reference evidence="5 6" key="1">
    <citation type="submission" date="2015-08" db="EMBL/GenBank/DDBJ databases">
        <title>Genome sequence of the pristinamycin over-producing bacterium Streptomyces pristinaespiralis HCCB10218.</title>
        <authorList>
            <person name="Tian J."/>
            <person name="Yang J."/>
            <person name="Li L."/>
            <person name="Ruan L."/>
            <person name="Wei W."/>
            <person name="Zheng G."/>
            <person name="Wei Z."/>
            <person name="Yang S."/>
            <person name="Ge M."/>
            <person name="Jiang W."/>
            <person name="Lu Y."/>
        </authorList>
    </citation>
    <scope>NUCLEOTIDE SEQUENCE [LARGE SCALE GENOMIC DNA]</scope>
    <source>
        <strain evidence="5 6">HCCB 10218</strain>
    </source>
</reference>
<dbReference type="GeneID" id="97236520"/>
<dbReference type="InterPro" id="IPR028994">
    <property type="entry name" value="Integrin_alpha_N"/>
</dbReference>
<accession>A0A0M3QI62</accession>
<evidence type="ECO:0000256" key="2">
    <source>
        <dbReference type="ARBA" id="ARBA00022737"/>
    </source>
</evidence>
<dbReference type="InterPro" id="IPR013519">
    <property type="entry name" value="Int_alpha_beta-p"/>
</dbReference>
<dbReference type="InterPro" id="IPR013517">
    <property type="entry name" value="FG-GAP"/>
</dbReference>
<dbReference type="PROSITE" id="PS51470">
    <property type="entry name" value="FG_GAP"/>
    <property type="match status" value="1"/>
</dbReference>
<dbReference type="KEGG" id="spri:SPRI_2437"/>
<evidence type="ECO:0000313" key="5">
    <source>
        <dbReference type="EMBL" id="ALC20743.1"/>
    </source>
</evidence>
<dbReference type="RefSeq" id="WP_053556913.1">
    <property type="nucleotide sequence ID" value="NZ_CP011340.1"/>
</dbReference>
<feature type="signal peptide" evidence="4">
    <location>
        <begin position="1"/>
        <end position="20"/>
    </location>
</feature>
<sequence>MRRRTALTAGALVLTASALGAGPATPAAAVAAACSGVESDFNGDGIRDTAIADPEATVGTVPRAGKVHIVYGGDKGALELSQETAGIPGGAERDDQYGFALAVYDADADGCADLAVGAPYEDISTNADAGMVHIVYGSAAGLNGGKAAKEHIQGATTTLGGAAEAGDWLGYALTAGRTAAGSPFLVVGVPGESVLDPAVEDAGGFYYIHGTGQTVAGLISQDTETGGAIPGSAEPDDRFGASVASSPHHFAVGTPGEALGTVPFAGGAAVLSHTLVSGSPKPLFGLGQDQDIVDGAEEAGDGFATSLAMVPYRPAGATSTNESLLAVGVPGEDLSTTVDAGAVQVFRVTAAGTLAKHAWIDQNTADVEQASDAGDFFGQRLAAVNTAPGSTSSGTNTRLAIGVPGEESAEEHQEKGGVHIVPLVGAAGASDAWIDPGWGIPGEPAPVQLAGLSLAGSTAGLYVGMPYGPAVDHGVHLFPWGTANGGAPTKTFKPGWDGIPAGDTAFGAAVR</sequence>
<name>A0A0M3QI62_STRPR</name>
<dbReference type="PANTHER" id="PTHR36220:SF1">
    <property type="entry name" value="GAMMA TUBULIN COMPLEX COMPONENT C-TERMINAL DOMAIN-CONTAINING PROTEIN"/>
    <property type="match status" value="1"/>
</dbReference>
<dbReference type="SMART" id="SM00191">
    <property type="entry name" value="Int_alpha"/>
    <property type="match status" value="3"/>
</dbReference>
<dbReference type="Pfam" id="PF01839">
    <property type="entry name" value="FG-GAP"/>
    <property type="match status" value="1"/>
</dbReference>
<evidence type="ECO:0000313" key="6">
    <source>
        <dbReference type="Proteomes" id="UP000060513"/>
    </source>
</evidence>
<dbReference type="STRING" id="38300.SPRI_2437"/>
<keyword evidence="2" id="KW-0677">Repeat</keyword>
<evidence type="ECO:0000256" key="3">
    <source>
        <dbReference type="ARBA" id="ARBA00023180"/>
    </source>
</evidence>
<gene>
    <name evidence="5" type="ORF">SPRI_2437</name>
</gene>
<dbReference type="SUPFAM" id="SSF69318">
    <property type="entry name" value="Integrin alpha N-terminal domain"/>
    <property type="match status" value="1"/>
</dbReference>
<protein>
    <submittedName>
        <fullName evidence="5">Secreted esterase</fullName>
    </submittedName>
</protein>
<dbReference type="EMBL" id="CP011340">
    <property type="protein sequence ID" value="ALC20743.1"/>
    <property type="molecule type" value="Genomic_DNA"/>
</dbReference>
<dbReference type="PANTHER" id="PTHR36220">
    <property type="entry name" value="UNNAMED PRODUCT"/>
    <property type="match status" value="1"/>
</dbReference>
<dbReference type="PROSITE" id="PS51257">
    <property type="entry name" value="PROKAR_LIPOPROTEIN"/>
    <property type="match status" value="1"/>
</dbReference>
<evidence type="ECO:0000256" key="1">
    <source>
        <dbReference type="ARBA" id="ARBA00022729"/>
    </source>
</evidence>
<keyword evidence="1 4" id="KW-0732">Signal</keyword>
<evidence type="ECO:0000256" key="4">
    <source>
        <dbReference type="SAM" id="SignalP"/>
    </source>
</evidence>
<dbReference type="Gene3D" id="2.130.10.130">
    <property type="entry name" value="Integrin alpha, N-terminal"/>
    <property type="match status" value="1"/>
</dbReference>
<organism evidence="5">
    <name type="scientific">Streptomyces pristinaespiralis</name>
    <dbReference type="NCBI Taxonomy" id="38300"/>
    <lineage>
        <taxon>Bacteria</taxon>
        <taxon>Bacillati</taxon>
        <taxon>Actinomycetota</taxon>
        <taxon>Actinomycetes</taxon>
        <taxon>Kitasatosporales</taxon>
        <taxon>Streptomycetaceae</taxon>
        <taxon>Streptomyces</taxon>
    </lineage>
</organism>
<keyword evidence="3" id="KW-0325">Glycoprotein</keyword>
<feature type="chain" id="PRO_5038552214" evidence="4">
    <location>
        <begin position="21"/>
        <end position="511"/>
    </location>
</feature>
<dbReference type="AlphaFoldDB" id="A0A0M3QI62"/>
<dbReference type="Proteomes" id="UP000060513">
    <property type="component" value="Chromosome"/>
</dbReference>
<dbReference type="PATRIC" id="fig|38300.4.peg.2574"/>